<name>A0A0F8ZG78_9ZZZZ</name>
<organism evidence="1">
    <name type="scientific">marine sediment metagenome</name>
    <dbReference type="NCBI Taxonomy" id="412755"/>
    <lineage>
        <taxon>unclassified sequences</taxon>
        <taxon>metagenomes</taxon>
        <taxon>ecological metagenomes</taxon>
    </lineage>
</organism>
<comment type="caution">
    <text evidence="1">The sequence shown here is derived from an EMBL/GenBank/DDBJ whole genome shotgun (WGS) entry which is preliminary data.</text>
</comment>
<dbReference type="EMBL" id="LAZR01063690">
    <property type="protein sequence ID" value="KKK59011.1"/>
    <property type="molecule type" value="Genomic_DNA"/>
</dbReference>
<dbReference type="AlphaFoldDB" id="A0A0F8ZG78"/>
<sequence length="104" mass="12229">MNSENLGNLMSINTVREKALKIKGMYHPNLVNNLSKEANDLYLIRKSICNQILELTHEKDIKYSKIIDLVKKKIEENKNQLRKTSDEIELTLIQLAIEEWEEFL</sequence>
<reference evidence="1" key="1">
    <citation type="journal article" date="2015" name="Nature">
        <title>Complex archaea that bridge the gap between prokaryotes and eukaryotes.</title>
        <authorList>
            <person name="Spang A."/>
            <person name="Saw J.H."/>
            <person name="Jorgensen S.L."/>
            <person name="Zaremba-Niedzwiedzka K."/>
            <person name="Martijn J."/>
            <person name="Lind A.E."/>
            <person name="van Eijk R."/>
            <person name="Schleper C."/>
            <person name="Guy L."/>
            <person name="Ettema T.J."/>
        </authorList>
    </citation>
    <scope>NUCLEOTIDE SEQUENCE</scope>
</reference>
<proteinExistence type="predicted"/>
<evidence type="ECO:0000313" key="1">
    <source>
        <dbReference type="EMBL" id="KKK59011.1"/>
    </source>
</evidence>
<protein>
    <submittedName>
        <fullName evidence="1">Uncharacterized protein</fullName>
    </submittedName>
</protein>
<accession>A0A0F8ZG78</accession>
<gene>
    <name evidence="1" type="ORF">LCGC14_3038660</name>
</gene>